<dbReference type="EMBL" id="BMGM01000014">
    <property type="protein sequence ID" value="GGE44842.1"/>
    <property type="molecule type" value="Genomic_DNA"/>
</dbReference>
<dbReference type="InterPro" id="IPR015943">
    <property type="entry name" value="WD40/YVTN_repeat-like_dom_sf"/>
</dbReference>
<organism evidence="4 5">
    <name type="scientific">Psychroflexus planctonicus</name>
    <dbReference type="NCBI Taxonomy" id="1526575"/>
    <lineage>
        <taxon>Bacteria</taxon>
        <taxon>Pseudomonadati</taxon>
        <taxon>Bacteroidota</taxon>
        <taxon>Flavobacteriia</taxon>
        <taxon>Flavobacteriales</taxon>
        <taxon>Flavobacteriaceae</taxon>
        <taxon>Psychroflexus</taxon>
    </lineage>
</organism>
<dbReference type="RefSeq" id="WP_188459592.1">
    <property type="nucleotide sequence ID" value="NZ_BMGM01000014.1"/>
</dbReference>
<dbReference type="NCBIfam" id="TIGR04183">
    <property type="entry name" value="Por_Secre_tail"/>
    <property type="match status" value="1"/>
</dbReference>
<evidence type="ECO:0000259" key="3">
    <source>
        <dbReference type="Pfam" id="PF18962"/>
    </source>
</evidence>
<accession>A0ABQ1SPF7</accession>
<dbReference type="InterPro" id="IPR026444">
    <property type="entry name" value="Secre_tail"/>
</dbReference>
<proteinExistence type="predicted"/>
<evidence type="ECO:0000256" key="2">
    <source>
        <dbReference type="SAM" id="SignalP"/>
    </source>
</evidence>
<gene>
    <name evidence="4" type="ORF">GCM10010832_26020</name>
</gene>
<feature type="chain" id="PRO_5047438075" description="Secretion system C-terminal sorting domain-containing protein" evidence="2">
    <location>
        <begin position="19"/>
        <end position="472"/>
    </location>
</feature>
<evidence type="ECO:0000313" key="4">
    <source>
        <dbReference type="EMBL" id="GGE44842.1"/>
    </source>
</evidence>
<evidence type="ECO:0000313" key="5">
    <source>
        <dbReference type="Proteomes" id="UP000599179"/>
    </source>
</evidence>
<keyword evidence="5" id="KW-1185">Reference proteome</keyword>
<feature type="signal peptide" evidence="2">
    <location>
        <begin position="1"/>
        <end position="18"/>
    </location>
</feature>
<comment type="caution">
    <text evidence="4">The sequence shown here is derived from an EMBL/GenBank/DDBJ whole genome shotgun (WGS) entry which is preliminary data.</text>
</comment>
<protein>
    <recommendedName>
        <fullName evidence="3">Secretion system C-terminal sorting domain-containing protein</fullName>
    </recommendedName>
</protein>
<dbReference type="Proteomes" id="UP000599179">
    <property type="component" value="Unassembled WGS sequence"/>
</dbReference>
<keyword evidence="1 2" id="KW-0732">Signal</keyword>
<feature type="domain" description="Secretion system C-terminal sorting" evidence="3">
    <location>
        <begin position="404"/>
        <end position="462"/>
    </location>
</feature>
<dbReference type="Pfam" id="PF18962">
    <property type="entry name" value="Por_Secre_tail"/>
    <property type="match status" value="1"/>
</dbReference>
<dbReference type="SUPFAM" id="SSF69304">
    <property type="entry name" value="Tricorn protease N-terminal domain"/>
    <property type="match status" value="1"/>
</dbReference>
<reference evidence="5" key="1">
    <citation type="journal article" date="2019" name="Int. J. Syst. Evol. Microbiol.">
        <title>The Global Catalogue of Microorganisms (GCM) 10K type strain sequencing project: providing services to taxonomists for standard genome sequencing and annotation.</title>
        <authorList>
            <consortium name="The Broad Institute Genomics Platform"/>
            <consortium name="The Broad Institute Genome Sequencing Center for Infectious Disease"/>
            <person name="Wu L."/>
            <person name="Ma J."/>
        </authorList>
    </citation>
    <scope>NUCLEOTIDE SEQUENCE [LARGE SCALE GENOMIC DNA]</scope>
    <source>
        <strain evidence="5">CGMCC 1.12931</strain>
    </source>
</reference>
<evidence type="ECO:0000256" key="1">
    <source>
        <dbReference type="ARBA" id="ARBA00022729"/>
    </source>
</evidence>
<name>A0ABQ1SPF7_9FLAO</name>
<dbReference type="Gene3D" id="2.130.10.10">
    <property type="entry name" value="YVTN repeat-like/Quinoprotein amine dehydrogenase"/>
    <property type="match status" value="1"/>
</dbReference>
<sequence>MNKIYFFSLFMTFFLTTAQNPVLEADINVGDGNSTPTQLTEYDGELIFRASNGTSSSGGSGNELFKFTIDDGAELVVDLRPGSNSTPNNLTLFDGKLFFTAFDVNVGGVDLFSYDGVEVSSESLYGNQFSGLFNPVVHNGKIYFAGFDSNFTFNRLIEFDGTTGGEVPGSGDEVVLGGQFIGLGDHLLVYMNLTTEPTDVGRELYKYSIPDETFELVKDINPGDENSNLSNFVNLDNEVYFEALNELWKTDGTETGTLKIAATENENLEVDDLFVWEGNLYFEGNNDDGRELWKYDPVADDATQLSSVSGGNDDHRPSNFVIHDGFMYYAGRDGEDTEDHLWRTDGITVEQLDDFIISVSELAVFDNRIFFRGEEENVTGNELYSFDPESLSVVQINPLNELEVYPNPVQNQINFNQDLPDANYQLFNLQGKLIQQGEINNQSIQTNLQQGMYLLKVVDQANFNKTFKLTVK</sequence>